<dbReference type="EMBL" id="BAAARN010000001">
    <property type="protein sequence ID" value="GAA2730537.1"/>
    <property type="molecule type" value="Genomic_DNA"/>
</dbReference>
<proteinExistence type="predicted"/>
<reference evidence="2" key="1">
    <citation type="journal article" date="2019" name="Int. J. Syst. Evol. Microbiol.">
        <title>The Global Catalogue of Microorganisms (GCM) 10K type strain sequencing project: providing services to taxonomists for standard genome sequencing and annotation.</title>
        <authorList>
            <consortium name="The Broad Institute Genomics Platform"/>
            <consortium name="The Broad Institute Genome Sequencing Center for Infectious Disease"/>
            <person name="Wu L."/>
            <person name="Ma J."/>
        </authorList>
    </citation>
    <scope>NUCLEOTIDE SEQUENCE [LARGE SCALE GENOMIC DNA]</scope>
    <source>
        <strain evidence="2">JCM 16378</strain>
    </source>
</reference>
<dbReference type="Proteomes" id="UP001501326">
    <property type="component" value="Unassembled WGS sequence"/>
</dbReference>
<protein>
    <submittedName>
        <fullName evidence="1">Uncharacterized protein</fullName>
    </submittedName>
</protein>
<sequence>MGVLAQSYLREMNSRTAHRSSALHHPRVQRSSLGGWVWMCSCGGASCRTSREATPWRVALIGALNHSSAVAP</sequence>
<organism evidence="1 2">
    <name type="scientific">Pedococcus aerophilus</name>
    <dbReference type="NCBI Taxonomy" id="436356"/>
    <lineage>
        <taxon>Bacteria</taxon>
        <taxon>Bacillati</taxon>
        <taxon>Actinomycetota</taxon>
        <taxon>Actinomycetes</taxon>
        <taxon>Micrococcales</taxon>
        <taxon>Intrasporangiaceae</taxon>
        <taxon>Pedococcus</taxon>
    </lineage>
</organism>
<evidence type="ECO:0000313" key="2">
    <source>
        <dbReference type="Proteomes" id="UP001501326"/>
    </source>
</evidence>
<evidence type="ECO:0000313" key="1">
    <source>
        <dbReference type="EMBL" id="GAA2730537.1"/>
    </source>
</evidence>
<gene>
    <name evidence="1" type="ORF">GCM10009867_02210</name>
</gene>
<comment type="caution">
    <text evidence="1">The sequence shown here is derived from an EMBL/GenBank/DDBJ whole genome shotgun (WGS) entry which is preliminary data.</text>
</comment>
<accession>A0ABP6GSN0</accession>
<keyword evidence="2" id="KW-1185">Reference proteome</keyword>
<name>A0ABP6GSN0_9MICO</name>